<dbReference type="Pfam" id="PF25858">
    <property type="entry name" value="DUF7958"/>
    <property type="match status" value="1"/>
</dbReference>
<evidence type="ECO:0000313" key="2">
    <source>
        <dbReference type="EMBL" id="ELZ89546.1"/>
    </source>
</evidence>
<dbReference type="AlphaFoldDB" id="M0HYJ5"/>
<evidence type="ECO:0000256" key="1">
    <source>
        <dbReference type="SAM" id="MobiDB-lite"/>
    </source>
</evidence>
<proteinExistence type="predicted"/>
<dbReference type="RefSeq" id="WP_008322041.1">
    <property type="nucleotide sequence ID" value="NZ_AOLK01000002.1"/>
</dbReference>
<comment type="caution">
    <text evidence="2">The sequence shown here is derived from an EMBL/GenBank/DDBJ whole genome shotgun (WGS) entry which is preliminary data.</text>
</comment>
<dbReference type="PATRIC" id="fig|1230453.4.peg.128"/>
<accession>M0HYJ5</accession>
<sequence>MKAKIIDEDDQGVGVRVRDNKGSQHTVAVGFDGKIQGHSQDGYPDDPDNRTDAEKIYIQQAANYARYHVYRKLGYDTFDPLNHRNPDRLALAAVVVGALPTDTFEEHFGDLYQQLKSEYTEQDPVVDVHEALQDDDAFMLYAKELYLGLDEGVLDDLVDATSEDSLDAYLDDVARLSAGSESGAAGILEDLERIASDHGVSAATDPSDWVEAVSGVHVQWRVGTDQHREENDPCQLDRDPDATLEIIPYNPDSLEDFQSYLVHHLHCQVRDQLVEMGVTPPAPFRVQGPGADISTMIQQHYDGLQPYHDPDADIDWSALEPQAQSTQ</sequence>
<evidence type="ECO:0000313" key="3">
    <source>
        <dbReference type="Proteomes" id="UP000011612"/>
    </source>
</evidence>
<dbReference type="EMBL" id="AOLK01000002">
    <property type="protein sequence ID" value="ELZ89546.1"/>
    <property type="molecule type" value="Genomic_DNA"/>
</dbReference>
<dbReference type="InterPro" id="IPR058264">
    <property type="entry name" value="DUF7958"/>
</dbReference>
<keyword evidence="3" id="KW-1185">Reference proteome</keyword>
<dbReference type="STRING" id="1230453.C453_00680"/>
<name>M0HYJ5_HALEO</name>
<gene>
    <name evidence="2" type="ORF">C453_00680</name>
</gene>
<protein>
    <submittedName>
        <fullName evidence="2">Uncharacterized protein</fullName>
    </submittedName>
</protein>
<dbReference type="OrthoDB" id="174763at2157"/>
<organism evidence="2 3">
    <name type="scientific">Haloferax elongans ATCC BAA-1513</name>
    <dbReference type="NCBI Taxonomy" id="1230453"/>
    <lineage>
        <taxon>Archaea</taxon>
        <taxon>Methanobacteriati</taxon>
        <taxon>Methanobacteriota</taxon>
        <taxon>Stenosarchaea group</taxon>
        <taxon>Halobacteria</taxon>
        <taxon>Halobacteriales</taxon>
        <taxon>Haloferacaceae</taxon>
        <taxon>Haloferax</taxon>
    </lineage>
</organism>
<dbReference type="Proteomes" id="UP000011612">
    <property type="component" value="Unassembled WGS sequence"/>
</dbReference>
<feature type="region of interest" description="Disordered" evidence="1">
    <location>
        <begin position="28"/>
        <end position="49"/>
    </location>
</feature>
<reference evidence="2 3" key="1">
    <citation type="journal article" date="2014" name="PLoS Genet.">
        <title>Phylogenetically driven sequencing of extremely halophilic archaea reveals strategies for static and dynamic osmo-response.</title>
        <authorList>
            <person name="Becker E.A."/>
            <person name="Seitzer P.M."/>
            <person name="Tritt A."/>
            <person name="Larsen D."/>
            <person name="Krusor M."/>
            <person name="Yao A.I."/>
            <person name="Wu D."/>
            <person name="Madern D."/>
            <person name="Eisen J.A."/>
            <person name="Darling A.E."/>
            <person name="Facciotti M.T."/>
        </authorList>
    </citation>
    <scope>NUCLEOTIDE SEQUENCE [LARGE SCALE GENOMIC DNA]</scope>
    <source>
        <strain evidence="2 3">ATCC BAA-1513</strain>
    </source>
</reference>